<name>A0A179C989_9LACO</name>
<gene>
    <name evidence="1" type="ORF">A3O14_00965</name>
</gene>
<sequence length="364" mass="41489">MNPFNPSFGKVPELFLDRKSLVKKVTDGLENVNSPYQTSLVYGLRGSGKTSFLTDISNLMQQKENWIVVNLALGSKLIPTLIDSIYKKATSTLKKALSRIENVKFSALGLQLEVHQNVQVSHNYQILLESILQKLKENGISLLVTIDEVSSTPEIREFISIYQILIREGYHVALMMTGLPGKISELQNDDVLTFLLRSAHITLKPLDLASVKYAYLDAFEKAGRRIETAALNEMTKLTRGYAYSFQLMGYLIWETNQKVVEMDVLNSVIGEYQQQLFRNVYTKLYLELSPVDREFVKKMAAYKDDIVPVAYLRKALNKDKNYISVYRKRLLDDQLIAAAAHGQLSFTLPYFKNFVNENAILYES</sequence>
<dbReference type="EMBL" id="LVKI01000058">
    <property type="protein sequence ID" value="OAQ06476.1"/>
    <property type="molecule type" value="Genomic_DNA"/>
</dbReference>
<dbReference type="SUPFAM" id="SSF52540">
    <property type="entry name" value="P-loop containing nucleoside triphosphate hydrolases"/>
    <property type="match status" value="1"/>
</dbReference>
<protein>
    <recommendedName>
        <fullName evidence="3">ATPase domain-containing protein</fullName>
    </recommendedName>
</protein>
<dbReference type="PANTHER" id="PTHR34301:SF8">
    <property type="entry name" value="ATPASE DOMAIN-CONTAINING PROTEIN"/>
    <property type="match status" value="1"/>
</dbReference>
<accession>A0A179C989</accession>
<dbReference type="Proteomes" id="UP000078520">
    <property type="component" value="Unassembled WGS sequence"/>
</dbReference>
<evidence type="ECO:0008006" key="3">
    <source>
        <dbReference type="Google" id="ProtNLM"/>
    </source>
</evidence>
<dbReference type="OrthoDB" id="1550566at2"/>
<dbReference type="RefSeq" id="WP_064207992.1">
    <property type="nucleotide sequence ID" value="NZ_LVKC01000002.1"/>
</dbReference>
<organism evidence="1 2">
    <name type="scientific">Ligilactobacillus aviarius</name>
    <dbReference type="NCBI Taxonomy" id="1606"/>
    <lineage>
        <taxon>Bacteria</taxon>
        <taxon>Bacillati</taxon>
        <taxon>Bacillota</taxon>
        <taxon>Bacilli</taxon>
        <taxon>Lactobacillales</taxon>
        <taxon>Lactobacillaceae</taxon>
        <taxon>Ligilactobacillus</taxon>
    </lineage>
</organism>
<dbReference type="Gene3D" id="3.40.50.300">
    <property type="entry name" value="P-loop containing nucleotide triphosphate hydrolases"/>
    <property type="match status" value="1"/>
</dbReference>
<dbReference type="InterPro" id="IPR027417">
    <property type="entry name" value="P-loop_NTPase"/>
</dbReference>
<comment type="caution">
    <text evidence="1">The sequence shown here is derived from an EMBL/GenBank/DDBJ whole genome shotgun (WGS) entry which is preliminary data.</text>
</comment>
<evidence type="ECO:0000313" key="1">
    <source>
        <dbReference type="EMBL" id="OAQ06476.1"/>
    </source>
</evidence>
<dbReference type="AlphaFoldDB" id="A0A179C989"/>
<dbReference type="PANTHER" id="PTHR34301">
    <property type="entry name" value="DNA-BINDING PROTEIN-RELATED"/>
    <property type="match status" value="1"/>
</dbReference>
<proteinExistence type="predicted"/>
<evidence type="ECO:0000313" key="2">
    <source>
        <dbReference type="Proteomes" id="UP000078520"/>
    </source>
</evidence>
<reference evidence="2" key="1">
    <citation type="submission" date="2016-03" db="EMBL/GenBank/DDBJ databases">
        <authorList>
            <person name="Johnson T.J."/>
            <person name="Youmans B."/>
            <person name="Case K."/>
            <person name="Noll S."/>
        </authorList>
    </citation>
    <scope>NUCLEOTIDE SEQUENCE [LARGE SCALE GENOMIC DNA]</scope>
    <source>
        <strain evidence="2">UMNLAv8</strain>
    </source>
</reference>